<gene>
    <name evidence="2" type="ORF">SAMN05421812_104494</name>
</gene>
<dbReference type="EMBL" id="FZPH01000004">
    <property type="protein sequence ID" value="SNT32477.1"/>
    <property type="molecule type" value="Genomic_DNA"/>
</dbReference>
<reference evidence="2 3" key="1">
    <citation type="submission" date="2017-06" db="EMBL/GenBank/DDBJ databases">
        <authorList>
            <person name="Kim H.J."/>
            <person name="Triplett B.A."/>
        </authorList>
    </citation>
    <scope>NUCLEOTIDE SEQUENCE [LARGE SCALE GENOMIC DNA]</scope>
    <source>
        <strain evidence="2 3">CGMCC 4.5593</strain>
    </source>
</reference>
<keyword evidence="3" id="KW-1185">Reference proteome</keyword>
<accession>A0A239LP65</accession>
<dbReference type="AlphaFoldDB" id="A0A239LP65"/>
<dbReference type="CDD" id="cd00093">
    <property type="entry name" value="HTH_XRE"/>
    <property type="match status" value="1"/>
</dbReference>
<dbReference type="Gene3D" id="1.10.260.40">
    <property type="entry name" value="lambda repressor-like DNA-binding domains"/>
    <property type="match status" value="1"/>
</dbReference>
<proteinExistence type="predicted"/>
<feature type="domain" description="HTH cro/C1-type" evidence="1">
    <location>
        <begin position="46"/>
        <end position="99"/>
    </location>
</feature>
<name>A0A239LP65_9ACTN</name>
<evidence type="ECO:0000313" key="2">
    <source>
        <dbReference type="EMBL" id="SNT32477.1"/>
    </source>
</evidence>
<evidence type="ECO:0000259" key="1">
    <source>
        <dbReference type="PROSITE" id="PS50943"/>
    </source>
</evidence>
<dbReference type="InterPro" id="IPR001387">
    <property type="entry name" value="Cro/C1-type_HTH"/>
</dbReference>
<dbReference type="OrthoDB" id="4640255at2"/>
<dbReference type="GO" id="GO:0003677">
    <property type="term" value="F:DNA binding"/>
    <property type="evidence" value="ECO:0007669"/>
    <property type="project" value="InterPro"/>
</dbReference>
<dbReference type="InterPro" id="IPR010982">
    <property type="entry name" value="Lambda_DNA-bd_dom_sf"/>
</dbReference>
<dbReference type="Proteomes" id="UP000198362">
    <property type="component" value="Unassembled WGS sequence"/>
</dbReference>
<dbReference type="RefSeq" id="WP_089248423.1">
    <property type="nucleotide sequence ID" value="NZ_FZPH01000004.1"/>
</dbReference>
<dbReference type="Pfam" id="PF01381">
    <property type="entry name" value="HTH_3"/>
    <property type="match status" value="1"/>
</dbReference>
<organism evidence="2 3">
    <name type="scientific">Asanoa hainanensis</name>
    <dbReference type="NCBI Taxonomy" id="560556"/>
    <lineage>
        <taxon>Bacteria</taxon>
        <taxon>Bacillati</taxon>
        <taxon>Actinomycetota</taxon>
        <taxon>Actinomycetes</taxon>
        <taxon>Micromonosporales</taxon>
        <taxon>Micromonosporaceae</taxon>
        <taxon>Asanoa</taxon>
    </lineage>
</organism>
<dbReference type="SMART" id="SM00530">
    <property type="entry name" value="HTH_XRE"/>
    <property type="match status" value="1"/>
</dbReference>
<dbReference type="SUPFAM" id="SSF47413">
    <property type="entry name" value="lambda repressor-like DNA-binding domains"/>
    <property type="match status" value="1"/>
</dbReference>
<sequence length="110" mass="11911">MTDAVSWEETKAKARAIDPTWDSDERVGRRRQMREQMLASVSGAKLAAIRKQLGLTQTQLAEASGLSQARISQIEHGEAVGLDSLRAYVVGLGGHLDIVARIGNIQLDVA</sequence>
<dbReference type="PROSITE" id="PS50943">
    <property type="entry name" value="HTH_CROC1"/>
    <property type="match status" value="1"/>
</dbReference>
<evidence type="ECO:0000313" key="3">
    <source>
        <dbReference type="Proteomes" id="UP000198362"/>
    </source>
</evidence>
<protein>
    <submittedName>
        <fullName evidence="2">Helix-turn-helix</fullName>
    </submittedName>
</protein>